<reference evidence="3" key="1">
    <citation type="submission" date="2016-04" db="EMBL/GenBank/DDBJ databases">
        <title>Cephalotus genome sequencing.</title>
        <authorList>
            <person name="Fukushima K."/>
            <person name="Hasebe M."/>
            <person name="Fang X."/>
        </authorList>
    </citation>
    <scope>NUCLEOTIDE SEQUENCE [LARGE SCALE GENOMIC DNA]</scope>
    <source>
        <strain evidence="3">cv. St1</strain>
    </source>
</reference>
<feature type="domain" description="ABC transporter" evidence="1">
    <location>
        <begin position="20"/>
        <end position="73"/>
    </location>
</feature>
<dbReference type="InterPro" id="IPR027417">
    <property type="entry name" value="P-loop_NTPase"/>
</dbReference>
<sequence>SNIKYGCTCDTRQEDVEWAAKQAHAHDFISLLPNGYKTLVDDDLLSGGQKQRIAIARAILRDRSILILDEATSALDAESEHNVKGVLRALRRESRTKRTVIVIAHRLSTIQAADRIVVMDGGQIVEMGSHGELLQKDGLYARLTRRQADAVA</sequence>
<gene>
    <name evidence="2" type="ORF">CFOL_v3_27524</name>
</gene>
<name>A0A1Q3CV25_CEPFO</name>
<comment type="caution">
    <text evidence="2">The sequence shown here is derived from an EMBL/GenBank/DDBJ whole genome shotgun (WGS) entry which is preliminary data.</text>
</comment>
<protein>
    <submittedName>
        <fullName evidence="2">ABC_tran domain-containing protein</fullName>
    </submittedName>
</protein>
<dbReference type="GO" id="GO:0016887">
    <property type="term" value="F:ATP hydrolysis activity"/>
    <property type="evidence" value="ECO:0007669"/>
    <property type="project" value="InterPro"/>
</dbReference>
<dbReference type="EMBL" id="BDDD01003110">
    <property type="protein sequence ID" value="GAV84080.1"/>
    <property type="molecule type" value="Genomic_DNA"/>
</dbReference>
<dbReference type="Proteomes" id="UP000187406">
    <property type="component" value="Unassembled WGS sequence"/>
</dbReference>
<dbReference type="InterPro" id="IPR003439">
    <property type="entry name" value="ABC_transporter-like_ATP-bd"/>
</dbReference>
<accession>A0A1Q3CV25</accession>
<dbReference type="STRING" id="3775.A0A1Q3CV25"/>
<dbReference type="InterPro" id="IPR039421">
    <property type="entry name" value="Type_1_exporter"/>
</dbReference>
<dbReference type="InParanoid" id="A0A1Q3CV25"/>
<evidence type="ECO:0000259" key="1">
    <source>
        <dbReference type="Pfam" id="PF00005"/>
    </source>
</evidence>
<dbReference type="GO" id="GO:0042626">
    <property type="term" value="F:ATPase-coupled transmembrane transporter activity"/>
    <property type="evidence" value="ECO:0007669"/>
    <property type="project" value="TreeGrafter"/>
</dbReference>
<dbReference type="Gene3D" id="3.40.50.300">
    <property type="entry name" value="P-loop containing nucleotide triphosphate hydrolases"/>
    <property type="match status" value="1"/>
</dbReference>
<keyword evidence="3" id="KW-1185">Reference proteome</keyword>
<evidence type="ECO:0000313" key="3">
    <source>
        <dbReference type="Proteomes" id="UP000187406"/>
    </source>
</evidence>
<dbReference type="SUPFAM" id="SSF52540">
    <property type="entry name" value="P-loop containing nucleoside triphosphate hydrolases"/>
    <property type="match status" value="1"/>
</dbReference>
<dbReference type="GO" id="GO:0005524">
    <property type="term" value="F:ATP binding"/>
    <property type="evidence" value="ECO:0007669"/>
    <property type="project" value="InterPro"/>
</dbReference>
<dbReference type="GO" id="GO:0009941">
    <property type="term" value="C:chloroplast envelope"/>
    <property type="evidence" value="ECO:0007669"/>
    <property type="project" value="TreeGrafter"/>
</dbReference>
<feature type="non-terminal residue" evidence="2">
    <location>
        <position position="1"/>
    </location>
</feature>
<proteinExistence type="predicted"/>
<organism evidence="2 3">
    <name type="scientific">Cephalotus follicularis</name>
    <name type="common">Albany pitcher plant</name>
    <dbReference type="NCBI Taxonomy" id="3775"/>
    <lineage>
        <taxon>Eukaryota</taxon>
        <taxon>Viridiplantae</taxon>
        <taxon>Streptophyta</taxon>
        <taxon>Embryophyta</taxon>
        <taxon>Tracheophyta</taxon>
        <taxon>Spermatophyta</taxon>
        <taxon>Magnoliopsida</taxon>
        <taxon>eudicotyledons</taxon>
        <taxon>Gunneridae</taxon>
        <taxon>Pentapetalae</taxon>
        <taxon>rosids</taxon>
        <taxon>fabids</taxon>
        <taxon>Oxalidales</taxon>
        <taxon>Cephalotaceae</taxon>
        <taxon>Cephalotus</taxon>
    </lineage>
</organism>
<evidence type="ECO:0000313" key="2">
    <source>
        <dbReference type="EMBL" id="GAV84080.1"/>
    </source>
</evidence>
<dbReference type="PANTHER" id="PTHR24222:SF64">
    <property type="entry name" value="ABC TRANSPORTER B FAMILY MEMBER 26, CHLOROPLASTIC"/>
    <property type="match status" value="1"/>
</dbReference>
<dbReference type="AlphaFoldDB" id="A0A1Q3CV25"/>
<dbReference type="PANTHER" id="PTHR24222">
    <property type="entry name" value="ABC TRANSPORTER B FAMILY"/>
    <property type="match status" value="1"/>
</dbReference>
<dbReference type="OrthoDB" id="1907835at2759"/>
<dbReference type="Pfam" id="PF00005">
    <property type="entry name" value="ABC_tran"/>
    <property type="match status" value="1"/>
</dbReference>